<gene>
    <name evidence="1" type="ORF">OG994_04060</name>
</gene>
<evidence type="ECO:0000313" key="1">
    <source>
        <dbReference type="EMBL" id="WUP50699.1"/>
    </source>
</evidence>
<reference evidence="1" key="1">
    <citation type="submission" date="2022-10" db="EMBL/GenBank/DDBJ databases">
        <title>The complete genomes of actinobacterial strains from the NBC collection.</title>
        <authorList>
            <person name="Joergensen T.S."/>
            <person name="Alvarez Arevalo M."/>
            <person name="Sterndorff E.B."/>
            <person name="Faurdal D."/>
            <person name="Vuksanovic O."/>
            <person name="Mourched A.-S."/>
            <person name="Charusanti P."/>
            <person name="Shaw S."/>
            <person name="Blin K."/>
            <person name="Weber T."/>
        </authorList>
    </citation>
    <scope>NUCLEOTIDE SEQUENCE</scope>
    <source>
        <strain evidence="1">NBC_00256</strain>
    </source>
</reference>
<keyword evidence="2" id="KW-1185">Reference proteome</keyword>
<evidence type="ECO:0000313" key="2">
    <source>
        <dbReference type="Proteomes" id="UP001432190"/>
    </source>
</evidence>
<dbReference type="EMBL" id="CP108084">
    <property type="protein sequence ID" value="WUP50699.1"/>
    <property type="molecule type" value="Genomic_DNA"/>
</dbReference>
<protein>
    <submittedName>
        <fullName evidence="1">Uncharacterized protein</fullName>
    </submittedName>
</protein>
<accession>A0ABZ1SA41</accession>
<proteinExistence type="predicted"/>
<name>A0ABZ1SA41_9ACTN</name>
<sequence length="55" mass="5853">MFGLFRKPPIPDADYGQADLELRGGVLGSGSALRRTAISRTPEPSAVLALGRQQN</sequence>
<organism evidence="1 2">
    <name type="scientific">Micromonospora globbae</name>
    <dbReference type="NCBI Taxonomy" id="1894969"/>
    <lineage>
        <taxon>Bacteria</taxon>
        <taxon>Bacillati</taxon>
        <taxon>Actinomycetota</taxon>
        <taxon>Actinomycetes</taxon>
        <taxon>Micromonosporales</taxon>
        <taxon>Micromonosporaceae</taxon>
        <taxon>Micromonospora</taxon>
    </lineage>
</organism>
<dbReference type="RefSeq" id="WP_328852224.1">
    <property type="nucleotide sequence ID" value="NZ_CP108084.1"/>
</dbReference>
<dbReference type="Proteomes" id="UP001432190">
    <property type="component" value="Chromosome"/>
</dbReference>